<evidence type="ECO:0000313" key="2">
    <source>
        <dbReference type="EMBL" id="GFA65334.1"/>
    </source>
</evidence>
<dbReference type="GO" id="GO:0008540">
    <property type="term" value="C:proteasome regulatory particle, base subcomplex"/>
    <property type="evidence" value="ECO:0007669"/>
    <property type="project" value="TreeGrafter"/>
</dbReference>
<gene>
    <name evidence="2" type="ORF">Tci_637306</name>
</gene>
<sequence>MKEEHHYTKRFSGTGSEIHLGDSHILLKCPVKVILHGQIIRHGACLGLGLAALETADEDIYDEIKSVLYTDSAVAGEASGGYDLLGRTKDQIRTTKQVNSTMATCNALKLDDLVIVGHCDICFSGSKGFFKVSEAGSEKAAAVA</sequence>
<organism evidence="2">
    <name type="scientific">Tanacetum cinerariifolium</name>
    <name type="common">Dalmatian daisy</name>
    <name type="synonym">Chrysanthemum cinerariifolium</name>
    <dbReference type="NCBI Taxonomy" id="118510"/>
    <lineage>
        <taxon>Eukaryota</taxon>
        <taxon>Viridiplantae</taxon>
        <taxon>Streptophyta</taxon>
        <taxon>Embryophyta</taxon>
        <taxon>Tracheophyta</taxon>
        <taxon>Spermatophyta</taxon>
        <taxon>Magnoliopsida</taxon>
        <taxon>eudicotyledons</taxon>
        <taxon>Gunneridae</taxon>
        <taxon>Pentapetalae</taxon>
        <taxon>asterids</taxon>
        <taxon>campanulids</taxon>
        <taxon>Asterales</taxon>
        <taxon>Asteraceae</taxon>
        <taxon>Asteroideae</taxon>
        <taxon>Anthemideae</taxon>
        <taxon>Anthemidinae</taxon>
        <taxon>Tanacetum</taxon>
    </lineage>
</organism>
<dbReference type="Gene3D" id="1.25.10.10">
    <property type="entry name" value="Leucine-rich Repeat Variant"/>
    <property type="match status" value="1"/>
</dbReference>
<dbReference type="GO" id="GO:0005634">
    <property type="term" value="C:nucleus"/>
    <property type="evidence" value="ECO:0007669"/>
    <property type="project" value="TreeGrafter"/>
</dbReference>
<dbReference type="InterPro" id="IPR011989">
    <property type="entry name" value="ARM-like"/>
</dbReference>
<accession>A0A699K0X0</accession>
<dbReference type="EMBL" id="BKCJ010462562">
    <property type="protein sequence ID" value="GFA65334.1"/>
    <property type="molecule type" value="Genomic_DNA"/>
</dbReference>
<dbReference type="PANTHER" id="PTHR10943:SF2">
    <property type="entry name" value="26S PROTEASOME NON-ATPASE REGULATORY SUBUNIT 1"/>
    <property type="match status" value="1"/>
</dbReference>
<proteinExistence type="predicted"/>
<dbReference type="AlphaFoldDB" id="A0A699K0X0"/>
<dbReference type="GO" id="GO:0043161">
    <property type="term" value="P:proteasome-mediated ubiquitin-dependent protein catabolic process"/>
    <property type="evidence" value="ECO:0007669"/>
    <property type="project" value="TreeGrafter"/>
</dbReference>
<dbReference type="InterPro" id="IPR002015">
    <property type="entry name" value="Proteasome/cyclosome_rpt"/>
</dbReference>
<comment type="caution">
    <text evidence="2">The sequence shown here is derived from an EMBL/GenBank/DDBJ whole genome shotgun (WGS) entry which is preliminary data.</text>
</comment>
<name>A0A699K0X0_TANCI</name>
<keyword evidence="2" id="KW-0647">Proteasome</keyword>
<reference evidence="2" key="1">
    <citation type="journal article" date="2019" name="Sci. Rep.">
        <title>Draft genome of Tanacetum cinerariifolium, the natural source of mosquito coil.</title>
        <authorList>
            <person name="Yamashiro T."/>
            <person name="Shiraishi A."/>
            <person name="Satake H."/>
            <person name="Nakayama K."/>
        </authorList>
    </citation>
    <scope>NUCLEOTIDE SEQUENCE</scope>
</reference>
<dbReference type="PANTHER" id="PTHR10943">
    <property type="entry name" value="26S PROTEASOME NON-ATPASE REGULATORY SUBUNIT"/>
    <property type="match status" value="1"/>
</dbReference>
<dbReference type="GO" id="GO:0034515">
    <property type="term" value="C:proteasome storage granule"/>
    <property type="evidence" value="ECO:0007669"/>
    <property type="project" value="TreeGrafter"/>
</dbReference>
<dbReference type="Pfam" id="PF01851">
    <property type="entry name" value="PC_rep"/>
    <property type="match status" value="1"/>
</dbReference>
<keyword evidence="1" id="KW-0677">Repeat</keyword>
<feature type="non-terminal residue" evidence="2">
    <location>
        <position position="144"/>
    </location>
</feature>
<protein>
    <submittedName>
        <fullName evidence="2">26S proteasome regulatory complex, non-ATPase subcomplex, Rpn2/Psmd1 subunit</fullName>
    </submittedName>
</protein>
<evidence type="ECO:0000256" key="1">
    <source>
        <dbReference type="ARBA" id="ARBA00022737"/>
    </source>
</evidence>